<evidence type="ECO:0000313" key="2">
    <source>
        <dbReference type="EMBL" id="NUU58098.1"/>
    </source>
</evidence>
<dbReference type="GeneID" id="97134775"/>
<gene>
    <name evidence="2" type="ORF">HP548_28855</name>
</gene>
<feature type="chain" id="PRO_5046443469" evidence="1">
    <location>
        <begin position="26"/>
        <end position="173"/>
    </location>
</feature>
<comment type="caution">
    <text evidence="2">The sequence shown here is derived from an EMBL/GenBank/DDBJ whole genome shotgun (WGS) entry which is preliminary data.</text>
</comment>
<accession>A0ABX2MVI3</accession>
<feature type="signal peptide" evidence="1">
    <location>
        <begin position="1"/>
        <end position="25"/>
    </location>
</feature>
<keyword evidence="1" id="KW-0732">Signal</keyword>
<protein>
    <submittedName>
        <fullName evidence="2">Uncharacterized protein</fullName>
    </submittedName>
</protein>
<evidence type="ECO:0000256" key="1">
    <source>
        <dbReference type="SAM" id="SignalP"/>
    </source>
</evidence>
<proteinExistence type="predicted"/>
<name>A0ABX2MVI3_9BACL</name>
<organism evidence="2 3">
    <name type="scientific">Paenibacillus taichungensis</name>
    <dbReference type="NCBI Taxonomy" id="484184"/>
    <lineage>
        <taxon>Bacteria</taxon>
        <taxon>Bacillati</taxon>
        <taxon>Bacillota</taxon>
        <taxon>Bacilli</taxon>
        <taxon>Bacillales</taxon>
        <taxon>Paenibacillaceae</taxon>
        <taxon>Paenibacillus</taxon>
    </lineage>
</organism>
<dbReference type="Proteomes" id="UP000577724">
    <property type="component" value="Unassembled WGS sequence"/>
</dbReference>
<dbReference type="RefSeq" id="WP_175383599.1">
    <property type="nucleotide sequence ID" value="NZ_CBCRYD010000018.1"/>
</dbReference>
<dbReference type="EMBL" id="JABMCC010000121">
    <property type="protein sequence ID" value="NUU58098.1"/>
    <property type="molecule type" value="Genomic_DNA"/>
</dbReference>
<evidence type="ECO:0000313" key="3">
    <source>
        <dbReference type="Proteomes" id="UP000577724"/>
    </source>
</evidence>
<keyword evidence="3" id="KW-1185">Reference proteome</keyword>
<reference evidence="2 3" key="1">
    <citation type="submission" date="2020-05" db="EMBL/GenBank/DDBJ databases">
        <title>Genome Sequencing of Type Strains.</title>
        <authorList>
            <person name="Lemaire J.F."/>
            <person name="Inderbitzin P."/>
            <person name="Gregorio O.A."/>
            <person name="Collins S.B."/>
            <person name="Wespe N."/>
            <person name="Knight-Connoni V."/>
        </authorList>
    </citation>
    <scope>NUCLEOTIDE SEQUENCE [LARGE SCALE GENOMIC DNA]</scope>
    <source>
        <strain evidence="2 3">DSM 19942</strain>
    </source>
</reference>
<sequence length="173" mass="18994">MRIPKFVMAVLLSTALFTMAAPAYADYSYTPLSNKITATFKVNAPAEPTYVLKWLDSSNHELETLPLQTVNSGDSKDLKLRATVSQDFKNIQYYFKITRTDGTSITKSDLDLSQYRDSGGLTALSSSVDGELLLIYSKNFSTITSPSMDSTFKITFNSAGQYQISVVAVSAPI</sequence>